<feature type="region of interest" description="Disordered" evidence="1">
    <location>
        <begin position="80"/>
        <end position="110"/>
    </location>
</feature>
<proteinExistence type="predicted"/>
<keyword evidence="3" id="KW-1185">Reference proteome</keyword>
<evidence type="ECO:0000256" key="1">
    <source>
        <dbReference type="SAM" id="MobiDB-lite"/>
    </source>
</evidence>
<evidence type="ECO:0000313" key="2">
    <source>
        <dbReference type="EMBL" id="VEL07479.1"/>
    </source>
</evidence>
<reference evidence="2" key="1">
    <citation type="submission" date="2018-11" db="EMBL/GenBank/DDBJ databases">
        <authorList>
            <consortium name="Pathogen Informatics"/>
        </authorList>
    </citation>
    <scope>NUCLEOTIDE SEQUENCE</scope>
</reference>
<gene>
    <name evidence="2" type="ORF">PXEA_LOCUS919</name>
</gene>
<dbReference type="EMBL" id="CAAALY010001845">
    <property type="protein sequence ID" value="VEL07479.1"/>
    <property type="molecule type" value="Genomic_DNA"/>
</dbReference>
<dbReference type="Proteomes" id="UP000784294">
    <property type="component" value="Unassembled WGS sequence"/>
</dbReference>
<organism evidence="2 3">
    <name type="scientific">Protopolystoma xenopodis</name>
    <dbReference type="NCBI Taxonomy" id="117903"/>
    <lineage>
        <taxon>Eukaryota</taxon>
        <taxon>Metazoa</taxon>
        <taxon>Spiralia</taxon>
        <taxon>Lophotrochozoa</taxon>
        <taxon>Platyhelminthes</taxon>
        <taxon>Monogenea</taxon>
        <taxon>Polyopisthocotylea</taxon>
        <taxon>Polystomatidea</taxon>
        <taxon>Polystomatidae</taxon>
        <taxon>Protopolystoma</taxon>
    </lineage>
</organism>
<dbReference type="AlphaFoldDB" id="A0A448WB65"/>
<accession>A0A448WB65</accession>
<sequence length="213" mass="23082">MYPTDSYAGEYKNGIRQGLGLRTSVPYGEVINFFPEEAAAAAEMALAAKRKAGEEQFASLFSGGLGNGGGVNGGRISAGVTRRGSWTSQRSGDAIGPDGELEEMEEPYSSEFTPPPLSFILLALSSNRVPALMVLVNWANEISTSVYPRQERRSCRLRQSERYTKASRFVHLGKVFLGQGSPDPDNLPVEPRPGRFILHGGTARDSGIRSRTI</sequence>
<feature type="compositionally biased region" description="Acidic residues" evidence="1">
    <location>
        <begin position="99"/>
        <end position="108"/>
    </location>
</feature>
<dbReference type="OrthoDB" id="284854at2759"/>
<name>A0A448WB65_9PLAT</name>
<comment type="caution">
    <text evidence="2">The sequence shown here is derived from an EMBL/GenBank/DDBJ whole genome shotgun (WGS) entry which is preliminary data.</text>
</comment>
<evidence type="ECO:0000313" key="3">
    <source>
        <dbReference type="Proteomes" id="UP000784294"/>
    </source>
</evidence>
<protein>
    <submittedName>
        <fullName evidence="2">Uncharacterized protein</fullName>
    </submittedName>
</protein>